<dbReference type="AlphaFoldDB" id="A0A016SAN1"/>
<dbReference type="Pfam" id="PF00078">
    <property type="entry name" value="RVT_1"/>
    <property type="match status" value="1"/>
</dbReference>
<dbReference type="GO" id="GO:0061343">
    <property type="term" value="P:cell adhesion involved in heart morphogenesis"/>
    <property type="evidence" value="ECO:0007669"/>
    <property type="project" value="TreeGrafter"/>
</dbReference>
<dbReference type="EMBL" id="JARK01001598">
    <property type="protein sequence ID" value="EYB87461.1"/>
    <property type="molecule type" value="Genomic_DNA"/>
</dbReference>
<dbReference type="InterPro" id="IPR043502">
    <property type="entry name" value="DNA/RNA_pol_sf"/>
</dbReference>
<protein>
    <recommendedName>
        <fullName evidence="1">Reverse transcriptase domain-containing protein</fullName>
    </recommendedName>
</protein>
<proteinExistence type="predicted"/>
<dbReference type="PANTHER" id="PTHR33395:SF22">
    <property type="entry name" value="REVERSE TRANSCRIPTASE DOMAIN-CONTAINING PROTEIN"/>
    <property type="match status" value="1"/>
</dbReference>
<dbReference type="GO" id="GO:0031012">
    <property type="term" value="C:extracellular matrix"/>
    <property type="evidence" value="ECO:0007669"/>
    <property type="project" value="TreeGrafter"/>
</dbReference>
<evidence type="ECO:0000313" key="3">
    <source>
        <dbReference type="Proteomes" id="UP000024635"/>
    </source>
</evidence>
<evidence type="ECO:0000259" key="1">
    <source>
        <dbReference type="PROSITE" id="PS50878"/>
    </source>
</evidence>
<organism evidence="2 3">
    <name type="scientific">Ancylostoma ceylanicum</name>
    <dbReference type="NCBI Taxonomy" id="53326"/>
    <lineage>
        <taxon>Eukaryota</taxon>
        <taxon>Metazoa</taxon>
        <taxon>Ecdysozoa</taxon>
        <taxon>Nematoda</taxon>
        <taxon>Chromadorea</taxon>
        <taxon>Rhabditida</taxon>
        <taxon>Rhabditina</taxon>
        <taxon>Rhabditomorpha</taxon>
        <taxon>Strongyloidea</taxon>
        <taxon>Ancylostomatidae</taxon>
        <taxon>Ancylostomatinae</taxon>
        <taxon>Ancylostoma</taxon>
    </lineage>
</organism>
<dbReference type="Gene3D" id="3.60.10.10">
    <property type="entry name" value="Endonuclease/exonuclease/phosphatase"/>
    <property type="match status" value="1"/>
</dbReference>
<reference evidence="3" key="1">
    <citation type="journal article" date="2015" name="Nat. Genet.">
        <title>The genome and transcriptome of the zoonotic hookworm Ancylostoma ceylanicum identify infection-specific gene families.</title>
        <authorList>
            <person name="Schwarz E.M."/>
            <person name="Hu Y."/>
            <person name="Antoshechkin I."/>
            <person name="Miller M.M."/>
            <person name="Sternberg P.W."/>
            <person name="Aroian R.V."/>
        </authorList>
    </citation>
    <scope>NUCLEOTIDE SEQUENCE</scope>
    <source>
        <strain evidence="3">HY135</strain>
    </source>
</reference>
<keyword evidence="3" id="KW-1185">Reference proteome</keyword>
<dbReference type="CDD" id="cd01650">
    <property type="entry name" value="RT_nLTR_like"/>
    <property type="match status" value="1"/>
</dbReference>
<dbReference type="PRINTS" id="PR01345">
    <property type="entry name" value="CERVTRCPTASE"/>
</dbReference>
<dbReference type="InterPro" id="IPR036691">
    <property type="entry name" value="Endo/exonu/phosph_ase_sf"/>
</dbReference>
<dbReference type="STRING" id="53326.A0A016SAN1"/>
<dbReference type="PANTHER" id="PTHR33395">
    <property type="entry name" value="TRANSCRIPTASE, PUTATIVE-RELATED-RELATED"/>
    <property type="match status" value="1"/>
</dbReference>
<accession>A0A016SAN1</accession>
<dbReference type="OrthoDB" id="5990125at2759"/>
<dbReference type="InterPro" id="IPR000477">
    <property type="entry name" value="RT_dom"/>
</dbReference>
<dbReference type="InterPro" id="IPR043128">
    <property type="entry name" value="Rev_trsase/Diguanyl_cyclase"/>
</dbReference>
<dbReference type="Pfam" id="PF14529">
    <property type="entry name" value="Exo_endo_phos_2"/>
    <property type="match status" value="1"/>
</dbReference>
<dbReference type="GO" id="GO:0003824">
    <property type="term" value="F:catalytic activity"/>
    <property type="evidence" value="ECO:0007669"/>
    <property type="project" value="InterPro"/>
</dbReference>
<dbReference type="Gene3D" id="3.30.70.270">
    <property type="match status" value="1"/>
</dbReference>
<dbReference type="InterPro" id="IPR005135">
    <property type="entry name" value="Endo/exonuclease/phosphatase"/>
</dbReference>
<sequence length="684" mass="78006">MPRIERYNLKTDYPYLSRSPSCDLSAFQQSLEFINESAPDTSDILLLGDFNFPSLSWPSASSGKSHGCVSSKEFLQFCEEHSLQQLVSTPTHGAKILDLVLTNNCETVRNIEVLLPFSTSDHSLISFELNASFTHSPPLATYLDFRKANFSAIIEDLLKINWRVLFASAAIADECYNIYLAFGTKLYLTMSLSHPTNKISKSIPLKSVDLNKRFSKKLKRELALHQLAEEDKIARCQNQKILYNYINRRVKNRSHLGTIMKNDGSICETDKQKADTFPFFFQTVYKKNTKHDVSCRTFTSAKIDFIDTNSELLYRTLTAIGLTPVPTLMFNWFILHGGVPTMWRIGCVKPIFKKGCRMNVTNYKPIFLTSCTSKVLERIVCKQLYSYLISNKVVSSHQHGFLPKRSTVTPLMSTIPLWQRIADSRGYVTACFVDYSKAFDSVPLNPLFLKLEAYGIEGSLLKFLKSFLSHRKQYVVVGTSYSYCYTTPSGVPQGTRLGPLMFLLYINDLPECLPTGVCCSIYADDTKIYSVNDHQKIQEALKRSAEWSTQWGLTISLEKSSVMFIGSDPPRDQKLYLGNYELKVSNSVQDLGITYTSNLKFDEYIARKVGLAYARSNFILHAFSTRRASTLFKLFTAYVRPILEYCTPLWSPSEQKLNEAVEKVQKKFTSRVFARNWTFPYSLF</sequence>
<comment type="caution">
    <text evidence="2">The sequence shown here is derived from an EMBL/GenBank/DDBJ whole genome shotgun (WGS) entry which is preliminary data.</text>
</comment>
<gene>
    <name evidence="2" type="primary">Acey_s0262.g570</name>
    <name evidence="2" type="ORF">Y032_0262g570</name>
</gene>
<dbReference type="PROSITE" id="PS50878">
    <property type="entry name" value="RT_POL"/>
    <property type="match status" value="1"/>
</dbReference>
<feature type="domain" description="Reverse transcriptase" evidence="1">
    <location>
        <begin position="332"/>
        <end position="581"/>
    </location>
</feature>
<dbReference type="Proteomes" id="UP000024635">
    <property type="component" value="Unassembled WGS sequence"/>
</dbReference>
<evidence type="ECO:0000313" key="2">
    <source>
        <dbReference type="EMBL" id="EYB87461.1"/>
    </source>
</evidence>
<name>A0A016SAN1_9BILA</name>
<dbReference type="SUPFAM" id="SSF56672">
    <property type="entry name" value="DNA/RNA polymerases"/>
    <property type="match status" value="1"/>
</dbReference>
<dbReference type="SUPFAM" id="SSF56219">
    <property type="entry name" value="DNase I-like"/>
    <property type="match status" value="1"/>
</dbReference>
<dbReference type="GO" id="GO:0007508">
    <property type="term" value="P:larval heart development"/>
    <property type="evidence" value="ECO:0007669"/>
    <property type="project" value="TreeGrafter"/>
</dbReference>